<comment type="cofactor">
    <cofactor evidence="1 7">
        <name>Mg(2+)</name>
        <dbReference type="ChEBI" id="CHEBI:18420"/>
    </cofactor>
</comment>
<dbReference type="InterPro" id="IPR011698">
    <property type="entry name" value="GATase_3"/>
</dbReference>
<feature type="site" description="Increases nucleophilicity of active site Cys" evidence="7">
    <location>
        <position position="431"/>
    </location>
</feature>
<dbReference type="Pfam" id="PF01656">
    <property type="entry name" value="CbiA"/>
    <property type="match status" value="1"/>
</dbReference>
<comment type="pathway">
    <text evidence="7">Cofactor biosynthesis; adenosylcobalamin biosynthesis; cob(II)yrinate a,c-diamide from sirohydrochlorin (anaerobic route): step 10/10.</text>
</comment>
<evidence type="ECO:0000256" key="4">
    <source>
        <dbReference type="ARBA" id="ARBA00022840"/>
    </source>
</evidence>
<evidence type="ECO:0000313" key="10">
    <source>
        <dbReference type="EMBL" id="ANZ46375.1"/>
    </source>
</evidence>
<dbReference type="GO" id="GO:0005524">
    <property type="term" value="F:ATP binding"/>
    <property type="evidence" value="ECO:0007669"/>
    <property type="project" value="UniProtKB-UniRule"/>
</dbReference>
<keyword evidence="7" id="KW-0169">Cobalamin biosynthesis</keyword>
<dbReference type="PROSITE" id="PS51274">
    <property type="entry name" value="GATASE_COBBQ"/>
    <property type="match status" value="1"/>
</dbReference>
<feature type="domain" description="CobB/CobQ-like glutamine amidotransferase" evidence="9">
    <location>
        <begin position="246"/>
        <end position="436"/>
    </location>
</feature>
<dbReference type="AlphaFoldDB" id="A0A1B2I8V4"/>
<dbReference type="Gene3D" id="3.40.50.300">
    <property type="entry name" value="P-loop containing nucleotide triphosphate hydrolases"/>
    <property type="match status" value="2"/>
</dbReference>
<proteinExistence type="inferred from homology"/>
<evidence type="ECO:0000313" key="11">
    <source>
        <dbReference type="Proteomes" id="UP000093044"/>
    </source>
</evidence>
<keyword evidence="6 7" id="KW-0315">Glutamine amidotransferase</keyword>
<evidence type="ECO:0000259" key="9">
    <source>
        <dbReference type="Pfam" id="PF07685"/>
    </source>
</evidence>
<dbReference type="InterPro" id="IPR029062">
    <property type="entry name" value="Class_I_gatase-like"/>
</dbReference>
<comment type="catalytic activity">
    <reaction evidence="7">
        <text>cob(II)yrinate + 2 L-glutamine + 2 ATP + 2 H2O = cob(II)yrinate a,c diamide + 2 L-glutamate + 2 ADP + 2 phosphate + 2 H(+)</text>
        <dbReference type="Rhea" id="RHEA:26289"/>
        <dbReference type="ChEBI" id="CHEBI:15377"/>
        <dbReference type="ChEBI" id="CHEBI:15378"/>
        <dbReference type="ChEBI" id="CHEBI:29985"/>
        <dbReference type="ChEBI" id="CHEBI:30616"/>
        <dbReference type="ChEBI" id="CHEBI:43474"/>
        <dbReference type="ChEBI" id="CHEBI:58359"/>
        <dbReference type="ChEBI" id="CHEBI:58537"/>
        <dbReference type="ChEBI" id="CHEBI:58894"/>
        <dbReference type="ChEBI" id="CHEBI:456216"/>
        <dbReference type="EC" id="6.3.5.11"/>
    </reaction>
</comment>
<feature type="active site" description="Nucleophile" evidence="7">
    <location>
        <position position="328"/>
    </location>
</feature>
<dbReference type="InterPro" id="IPR004484">
    <property type="entry name" value="CbiA/CobB_synth"/>
</dbReference>
<keyword evidence="2 7" id="KW-0436">Ligase</keyword>
<evidence type="ECO:0000256" key="3">
    <source>
        <dbReference type="ARBA" id="ARBA00022741"/>
    </source>
</evidence>
<evidence type="ECO:0000256" key="2">
    <source>
        <dbReference type="ARBA" id="ARBA00022598"/>
    </source>
</evidence>
<dbReference type="GO" id="GO:0042242">
    <property type="term" value="F:cobyrinic acid a,c-diamide synthase activity"/>
    <property type="evidence" value="ECO:0007669"/>
    <property type="project" value="UniProtKB-UniRule"/>
</dbReference>
<keyword evidence="4 7" id="KW-0067">ATP-binding</keyword>
<dbReference type="InterPro" id="IPR027417">
    <property type="entry name" value="P-loop_NTPase"/>
</dbReference>
<dbReference type="OrthoDB" id="9764035at2"/>
<dbReference type="PANTHER" id="PTHR43873">
    <property type="entry name" value="COBYRINATE A,C-DIAMIDE SYNTHASE"/>
    <property type="match status" value="1"/>
</dbReference>
<keyword evidence="3 7" id="KW-0547">Nucleotide-binding</keyword>
<dbReference type="Proteomes" id="UP000093044">
    <property type="component" value="Chromosome"/>
</dbReference>
<dbReference type="RefSeq" id="WP_066748398.1">
    <property type="nucleotide sequence ID" value="NZ_CP016757.1"/>
</dbReference>
<dbReference type="NCBIfam" id="TIGR00379">
    <property type="entry name" value="cobB"/>
    <property type="match status" value="1"/>
</dbReference>
<name>A0A1B2I8V4_9BACT</name>
<dbReference type="CDD" id="cd03130">
    <property type="entry name" value="GATase1_CobB"/>
    <property type="match status" value="1"/>
</dbReference>
<keyword evidence="5 7" id="KW-0460">Magnesium</keyword>
<protein>
    <recommendedName>
        <fullName evidence="7">Cobyrinate a,c-diamide synthase</fullName>
        <ecNumber evidence="7">6.3.5.11</ecNumber>
    </recommendedName>
    <alternativeName>
        <fullName evidence="7">Cobyrinic acid a,c-diamide synthetase</fullName>
    </alternativeName>
</protein>
<dbReference type="GeneID" id="83059243"/>
<comment type="function">
    <text evidence="7">Catalyzes the ATP-dependent amidation of the two carboxylate groups at positions a and c of cobyrinate, using either L-glutamine or ammonia as the nitrogen source.</text>
</comment>
<comment type="miscellaneous">
    <text evidence="7">The a and c carboxylates of cobyrinate are activated for nucleophilic attack via formation of a phosphorylated intermediate by ATP. CbiA catalyzes first the amidation of the c-carboxylate, and then that of the a-carboxylate.</text>
</comment>
<dbReference type="SUPFAM" id="SSF52317">
    <property type="entry name" value="Class I glutamine amidotransferase-like"/>
    <property type="match status" value="1"/>
</dbReference>
<dbReference type="Gene3D" id="3.40.50.880">
    <property type="match status" value="1"/>
</dbReference>
<evidence type="ECO:0000256" key="5">
    <source>
        <dbReference type="ARBA" id="ARBA00022842"/>
    </source>
</evidence>
<evidence type="ECO:0000256" key="1">
    <source>
        <dbReference type="ARBA" id="ARBA00001946"/>
    </source>
</evidence>
<dbReference type="GO" id="GO:0009236">
    <property type="term" value="P:cobalamin biosynthetic process"/>
    <property type="evidence" value="ECO:0007669"/>
    <property type="project" value="UniProtKB-UniRule"/>
</dbReference>
<comment type="domain">
    <text evidence="7">Comprises of two domains. The C-terminal domain contains the binding site for glutamine and catalyzes the hydrolysis of this substrate to glutamate and ammonia. The N-terminal domain is anticipated to bind ATP and cobyrinate and catalyzes the ultimate synthesis of the diamide product. The ammonia produced via the glutaminase domain is probably translocated to the adjacent domain via a molecular tunnel, where it reacts with an activated intermediate.</text>
</comment>
<dbReference type="EC" id="6.3.5.11" evidence="7"/>
<dbReference type="EMBL" id="CP016757">
    <property type="protein sequence ID" value="ANZ46375.1"/>
    <property type="molecule type" value="Genomic_DNA"/>
</dbReference>
<dbReference type="Pfam" id="PF07685">
    <property type="entry name" value="GATase_3"/>
    <property type="match status" value="1"/>
</dbReference>
<dbReference type="HAMAP" id="MF_00027">
    <property type="entry name" value="CobB_CbiA"/>
    <property type="match status" value="1"/>
</dbReference>
<dbReference type="KEGG" id="cpor:BED41_15455"/>
<dbReference type="NCBIfam" id="NF002204">
    <property type="entry name" value="PRK01077.1"/>
    <property type="match status" value="1"/>
</dbReference>
<reference evidence="10" key="1">
    <citation type="submission" date="2016-08" db="EMBL/GenBank/DDBJ databases">
        <title>Complete genome of Cloacibacillus porcorum.</title>
        <authorList>
            <person name="Looft T."/>
            <person name="Bayles D.O."/>
            <person name="Alt D.P."/>
        </authorList>
    </citation>
    <scope>NUCLEOTIDE SEQUENCE [LARGE SCALE GENOMIC DNA]</scope>
    <source>
        <strain evidence="10">CL-84</strain>
    </source>
</reference>
<evidence type="ECO:0000259" key="8">
    <source>
        <dbReference type="Pfam" id="PF01656"/>
    </source>
</evidence>
<organism evidence="10 11">
    <name type="scientific">Cloacibacillus porcorum</name>
    <dbReference type="NCBI Taxonomy" id="1197717"/>
    <lineage>
        <taxon>Bacteria</taxon>
        <taxon>Thermotogati</taxon>
        <taxon>Synergistota</taxon>
        <taxon>Synergistia</taxon>
        <taxon>Synergistales</taxon>
        <taxon>Synergistaceae</taxon>
        <taxon>Cloacibacillus</taxon>
    </lineage>
</organism>
<accession>A0A1B2I8V4</accession>
<dbReference type="CDD" id="cd05388">
    <property type="entry name" value="CobB_N"/>
    <property type="match status" value="1"/>
</dbReference>
<gene>
    <name evidence="7" type="primary">cbiA</name>
    <name evidence="10" type="ORF">BED41_15455</name>
</gene>
<comment type="similarity">
    <text evidence="7">Belongs to the CobB/CbiA family.</text>
</comment>
<dbReference type="STRING" id="1197717.BED41_15455"/>
<sequence>MDAERPRLLIAAAHSGSGKTTITSGIVAALAARGLRVHPYKVGPDYIDPGYLGLAAGGRADNLDTWLTDEAAMKKIFLSASEEADISIIEGVMGLYDGGRGGVSSTAQIAKALNAPVLLVIDVRSMGESAAAIAKGFLDYDPEVDLRGVIVNRYGSENHREMVCEAIKRLGLPIVGAVPRSREAEVRERHLGLLPVEENGNREHIENVRKMIEPAIDFDTLLKIAQSAPPLRAEDNAAPRSEKRVTIAVARDEAFSFYYPESIAVLAAAGAEIVNFSPLNDEKIPDCGGLIFGGGFPEVFAARLAANTAMKESIAGAAASCMPIYAECGGFMYLTREIKDFDGAAHRMCGLIPMSCKMNDSLRTVGYVTAKALSDNVIAKKGEELRGHEFHFSSAEPDCEIPHAFQFTKNRTGESYCAGYAKDNILGSYLHLHFAGFPKAAERFVERCWEYKIK</sequence>
<dbReference type="SUPFAM" id="SSF52540">
    <property type="entry name" value="P-loop containing nucleoside triphosphate hydrolases"/>
    <property type="match status" value="1"/>
</dbReference>
<evidence type="ECO:0000256" key="7">
    <source>
        <dbReference type="HAMAP-Rule" id="MF_00027"/>
    </source>
</evidence>
<evidence type="ECO:0000256" key="6">
    <source>
        <dbReference type="ARBA" id="ARBA00022962"/>
    </source>
</evidence>
<dbReference type="UniPathway" id="UPA00148">
    <property type="reaction ID" value="UER00231"/>
</dbReference>
<feature type="domain" description="CobQ/CobB/MinD/ParA nucleotide binding" evidence="8">
    <location>
        <begin position="9"/>
        <end position="186"/>
    </location>
</feature>
<dbReference type="PANTHER" id="PTHR43873:SF1">
    <property type="entry name" value="COBYRINATE A,C-DIAMIDE SYNTHASE"/>
    <property type="match status" value="1"/>
</dbReference>
<keyword evidence="11" id="KW-1185">Reference proteome</keyword>
<dbReference type="InterPro" id="IPR002586">
    <property type="entry name" value="CobQ/CobB/MinD/ParA_Nub-bd_dom"/>
</dbReference>